<name>A0ABV9S346_9PSEU</name>
<evidence type="ECO:0000259" key="1">
    <source>
        <dbReference type="Pfam" id="PF21302"/>
    </source>
</evidence>
<keyword evidence="3" id="KW-1185">Reference proteome</keyword>
<dbReference type="InterPro" id="IPR048647">
    <property type="entry name" value="RlmA_N"/>
</dbReference>
<dbReference type="GO" id="GO:0032259">
    <property type="term" value="P:methylation"/>
    <property type="evidence" value="ECO:0007669"/>
    <property type="project" value="UniProtKB-KW"/>
</dbReference>
<dbReference type="SUPFAM" id="SSF53335">
    <property type="entry name" value="S-adenosyl-L-methionine-dependent methyltransferases"/>
    <property type="match status" value="1"/>
</dbReference>
<dbReference type="PIRSF" id="PIRSF018249">
    <property type="entry name" value="MyrA_prd"/>
    <property type="match status" value="1"/>
</dbReference>
<dbReference type="GO" id="GO:0008168">
    <property type="term" value="F:methyltransferase activity"/>
    <property type="evidence" value="ECO:0007669"/>
    <property type="project" value="UniProtKB-KW"/>
</dbReference>
<dbReference type="Proteomes" id="UP001595859">
    <property type="component" value="Unassembled WGS sequence"/>
</dbReference>
<protein>
    <submittedName>
        <fullName evidence="2">RNA methyltransferase</fullName>
    </submittedName>
</protein>
<evidence type="ECO:0000313" key="2">
    <source>
        <dbReference type="EMBL" id="MFC4854079.1"/>
    </source>
</evidence>
<proteinExistence type="predicted"/>
<feature type="domain" description="23S rRNA (guanine(745)-N(1))-methyltransferase N-terminal" evidence="1">
    <location>
        <begin position="10"/>
        <end position="45"/>
    </location>
</feature>
<gene>
    <name evidence="2" type="ORF">ACFPCV_11250</name>
</gene>
<dbReference type="InterPro" id="IPR029063">
    <property type="entry name" value="SAM-dependent_MTases_sf"/>
</dbReference>
<accession>A0ABV9S346</accession>
<keyword evidence="2" id="KW-0808">Transferase</keyword>
<evidence type="ECO:0000313" key="3">
    <source>
        <dbReference type="Proteomes" id="UP001595859"/>
    </source>
</evidence>
<dbReference type="Gene3D" id="3.40.50.150">
    <property type="entry name" value="Vaccinia Virus protein VP39"/>
    <property type="match status" value="1"/>
</dbReference>
<reference evidence="3" key="1">
    <citation type="journal article" date="2019" name="Int. J. Syst. Evol. Microbiol.">
        <title>The Global Catalogue of Microorganisms (GCM) 10K type strain sequencing project: providing services to taxonomists for standard genome sequencing and annotation.</title>
        <authorList>
            <consortium name="The Broad Institute Genomics Platform"/>
            <consortium name="The Broad Institute Genome Sequencing Center for Infectious Disease"/>
            <person name="Wu L."/>
            <person name="Ma J."/>
        </authorList>
    </citation>
    <scope>NUCLEOTIDE SEQUENCE [LARGE SCALE GENOMIC DNA]</scope>
    <source>
        <strain evidence="3">ZS-22-S1</strain>
    </source>
</reference>
<comment type="caution">
    <text evidence="2">The sequence shown here is derived from an EMBL/GenBank/DDBJ whole genome shotgun (WGS) entry which is preliminary data.</text>
</comment>
<dbReference type="InterPro" id="IPR016718">
    <property type="entry name" value="rRNA_m1G-MeTrfase_A_prd"/>
</dbReference>
<dbReference type="EMBL" id="JBHSIS010000006">
    <property type="protein sequence ID" value="MFC4854079.1"/>
    <property type="molecule type" value="Genomic_DNA"/>
</dbReference>
<keyword evidence="2" id="KW-0489">Methyltransferase</keyword>
<organism evidence="2 3">
    <name type="scientific">Actinophytocola glycyrrhizae</name>
    <dbReference type="NCBI Taxonomy" id="2044873"/>
    <lineage>
        <taxon>Bacteria</taxon>
        <taxon>Bacillati</taxon>
        <taxon>Actinomycetota</taxon>
        <taxon>Actinomycetes</taxon>
        <taxon>Pseudonocardiales</taxon>
        <taxon>Pseudonocardiaceae</taxon>
    </lineage>
</organism>
<sequence length="273" mass="28020">MLADVLPYLSCPHCSSGVDLAGGAVRCASGHTFDVARQGYVTLLPGRVAVTGDSAEMVAARQEFLSAGHYAPVVAAVVAACAGEGCVLDLGAGTGHYLAAVLDASPDRVGIALEIARPALRRAARAHPRLGAVGADTWRRLPVRDGVVPVALNVFAPRNAAEIARVLTRDGRLVVVAPTAAHLRELVAGLDLLTVGEDKASRVTASLPGFAVSAQDTCEFAMSLDHDEVLALAGMGPSAWHVAPAALREKVAALPSPVRVTASVTVTTYVKGA</sequence>
<dbReference type="Pfam" id="PF21302">
    <property type="entry name" value="Zn_ribbon_RlmA"/>
    <property type="match status" value="1"/>
</dbReference>
<dbReference type="RefSeq" id="WP_378056034.1">
    <property type="nucleotide sequence ID" value="NZ_JBHSIS010000006.1"/>
</dbReference>